<dbReference type="Pfam" id="PF00551">
    <property type="entry name" value="Formyl_trans_N"/>
    <property type="match status" value="1"/>
</dbReference>
<comment type="caution">
    <text evidence="2">The sequence shown here is derived from an EMBL/GenBank/DDBJ whole genome shotgun (WGS) entry which is preliminary data.</text>
</comment>
<dbReference type="InterPro" id="IPR036477">
    <property type="entry name" value="Formyl_transf_N_sf"/>
</dbReference>
<feature type="domain" description="Formyl transferase N-terminal" evidence="1">
    <location>
        <begin position="107"/>
        <end position="209"/>
    </location>
</feature>
<evidence type="ECO:0000259" key="1">
    <source>
        <dbReference type="Pfam" id="PF00551"/>
    </source>
</evidence>
<dbReference type="Proteomes" id="UP000226431">
    <property type="component" value="Unassembled WGS sequence"/>
</dbReference>
<dbReference type="PANTHER" id="PTHR11138:SF5">
    <property type="entry name" value="METHIONYL-TRNA FORMYLTRANSFERASE, MITOCHONDRIAL"/>
    <property type="match status" value="1"/>
</dbReference>
<dbReference type="InterPro" id="IPR002376">
    <property type="entry name" value="Formyl_transf_N"/>
</dbReference>
<reference evidence="2 3" key="1">
    <citation type="submission" date="2017-06" db="EMBL/GenBank/DDBJ databases">
        <title>Ant-infecting Ophiocordyceps genomes reveal a high diversity of potential behavioral manipulation genes and a possible major role for enterotoxins.</title>
        <authorList>
            <person name="De Bekker C."/>
            <person name="Evans H.C."/>
            <person name="Brachmann A."/>
            <person name="Hughes D.P."/>
        </authorList>
    </citation>
    <scope>NUCLEOTIDE SEQUENCE [LARGE SCALE GENOMIC DNA]</scope>
    <source>
        <strain evidence="2 3">Map16</strain>
    </source>
</reference>
<sequence length="379" mass="41359">MLLLSRARPVAFKHRLSPRRWLQTVSDPLRILFCGSDLMSCKSLCALHRELGPGRLVESLEVMVLPPGRVGRGGKELREVTCKTVAEGLKLPIHQRGTFTGWEVPAGTNLIVVVSFGLFVPPRILRSVKYGGVNVHPSFLPDLRGPAPIHRAMLRGDSHLGVSLQTLHESRFDHGVVLAQTPAPGLMIQDCIGGVMSMAAEEGAQMLVRGLRQGLHVPPHRDAGWKGVELEGQTLMHAPKVTKADSQIDWARWTTVGDFHRHLRVFGSVWTHVVSSMGQIRRLILRHVQRVPEDEDPVGIEGTICFQQDGADGATRRDMTARVDRNSGNCAVRLGSGGVWLRFDSAKMEGKNWQDAAQALGPLLSGGVGREKGGSAARG</sequence>
<evidence type="ECO:0000313" key="2">
    <source>
        <dbReference type="EMBL" id="PHH64203.1"/>
    </source>
</evidence>
<dbReference type="OrthoDB" id="10268103at2759"/>
<name>A0A2C5Y9A2_9HYPO</name>
<dbReference type="Gene3D" id="3.40.50.12230">
    <property type="match status" value="1"/>
</dbReference>
<organism evidence="2 3">
    <name type="scientific">Ophiocordyceps camponoti-rufipedis</name>
    <dbReference type="NCBI Taxonomy" id="2004952"/>
    <lineage>
        <taxon>Eukaryota</taxon>
        <taxon>Fungi</taxon>
        <taxon>Dikarya</taxon>
        <taxon>Ascomycota</taxon>
        <taxon>Pezizomycotina</taxon>
        <taxon>Sordariomycetes</taxon>
        <taxon>Hypocreomycetidae</taxon>
        <taxon>Hypocreales</taxon>
        <taxon>Ophiocordycipitaceae</taxon>
        <taxon>Ophiocordyceps</taxon>
    </lineage>
</organism>
<dbReference type="GO" id="GO:0005739">
    <property type="term" value="C:mitochondrion"/>
    <property type="evidence" value="ECO:0007669"/>
    <property type="project" value="TreeGrafter"/>
</dbReference>
<evidence type="ECO:0000313" key="3">
    <source>
        <dbReference type="Proteomes" id="UP000226431"/>
    </source>
</evidence>
<dbReference type="PANTHER" id="PTHR11138">
    <property type="entry name" value="METHIONYL-TRNA FORMYLTRANSFERASE"/>
    <property type="match status" value="1"/>
</dbReference>
<gene>
    <name evidence="2" type="ORF">CDD80_1150</name>
</gene>
<dbReference type="AlphaFoldDB" id="A0A2C5Y9A2"/>
<dbReference type="GO" id="GO:0004479">
    <property type="term" value="F:methionyl-tRNA formyltransferase activity"/>
    <property type="evidence" value="ECO:0007669"/>
    <property type="project" value="TreeGrafter"/>
</dbReference>
<dbReference type="STRING" id="2004952.A0A2C5Y9A2"/>
<dbReference type="SUPFAM" id="SSF53328">
    <property type="entry name" value="Formyltransferase"/>
    <property type="match status" value="1"/>
</dbReference>
<protein>
    <recommendedName>
        <fullName evidence="1">Formyl transferase N-terminal domain-containing protein</fullName>
    </recommendedName>
</protein>
<proteinExistence type="predicted"/>
<keyword evidence="3" id="KW-1185">Reference proteome</keyword>
<accession>A0A2C5Y9A2</accession>
<dbReference type="EMBL" id="NJES01001433">
    <property type="protein sequence ID" value="PHH64203.1"/>
    <property type="molecule type" value="Genomic_DNA"/>
</dbReference>